<dbReference type="Pfam" id="PF13411">
    <property type="entry name" value="MerR_1"/>
    <property type="match status" value="1"/>
</dbReference>
<dbReference type="Proteomes" id="UP000198282">
    <property type="component" value="Unassembled WGS sequence"/>
</dbReference>
<dbReference type="AlphaFoldDB" id="A0A239AMJ2"/>
<dbReference type="Gene3D" id="3.20.80.10">
    <property type="entry name" value="Regulatory factor, effector binding domain"/>
    <property type="match status" value="1"/>
</dbReference>
<dbReference type="PANTHER" id="PTHR30204:SF97">
    <property type="entry name" value="MERR FAMILY REGULATORY PROTEIN"/>
    <property type="match status" value="1"/>
</dbReference>
<feature type="domain" description="HTH merR-type" evidence="2">
    <location>
        <begin position="1"/>
        <end position="70"/>
    </location>
</feature>
<dbReference type="InterPro" id="IPR009061">
    <property type="entry name" value="DNA-bd_dom_put_sf"/>
</dbReference>
<organism evidence="3 4">
    <name type="scientific">Streptosporangium subroseum</name>
    <dbReference type="NCBI Taxonomy" id="106412"/>
    <lineage>
        <taxon>Bacteria</taxon>
        <taxon>Bacillati</taxon>
        <taxon>Actinomycetota</taxon>
        <taxon>Actinomycetes</taxon>
        <taxon>Streptosporangiales</taxon>
        <taxon>Streptosporangiaceae</taxon>
        <taxon>Streptosporangium</taxon>
    </lineage>
</organism>
<keyword evidence="4" id="KW-1185">Reference proteome</keyword>
<dbReference type="InterPro" id="IPR000551">
    <property type="entry name" value="MerR-type_HTH_dom"/>
</dbReference>
<dbReference type="PANTHER" id="PTHR30204">
    <property type="entry name" value="REDOX-CYCLING DRUG-SENSING TRANSCRIPTIONAL ACTIVATOR SOXR"/>
    <property type="match status" value="1"/>
</dbReference>
<dbReference type="InterPro" id="IPR011256">
    <property type="entry name" value="Reg_factor_effector_dom_sf"/>
</dbReference>
<evidence type="ECO:0000313" key="3">
    <source>
        <dbReference type="EMBL" id="SNR96581.1"/>
    </source>
</evidence>
<accession>A0A239AMJ2</accession>
<protein>
    <submittedName>
        <fullName evidence="3">Transcriptional regulator, MerR family</fullName>
    </submittedName>
</protein>
<evidence type="ECO:0000259" key="2">
    <source>
        <dbReference type="PROSITE" id="PS50937"/>
    </source>
</evidence>
<name>A0A239AMJ2_9ACTN</name>
<dbReference type="SUPFAM" id="SSF46955">
    <property type="entry name" value="Putative DNA-binding domain"/>
    <property type="match status" value="1"/>
</dbReference>
<dbReference type="InterPro" id="IPR047057">
    <property type="entry name" value="MerR_fam"/>
</dbReference>
<dbReference type="Gene3D" id="1.10.1660.10">
    <property type="match status" value="1"/>
</dbReference>
<dbReference type="GO" id="GO:0003677">
    <property type="term" value="F:DNA binding"/>
    <property type="evidence" value="ECO:0007669"/>
    <property type="project" value="UniProtKB-KW"/>
</dbReference>
<evidence type="ECO:0000256" key="1">
    <source>
        <dbReference type="ARBA" id="ARBA00023125"/>
    </source>
</evidence>
<sequence length="261" mass="29092">MLAGEFGAASRLSPKALRLYAEQRLFVPASTDPVTGYRYYRRDQVSRARLIARLRSLDLPLARIAVLLDLPAESRQAELRAWLDAQEADLRHRRELVETLSDGDEPAFGKVRTRQVIEHKFLYREQRLHVDALNDFTAESQARIRTWLNDAGLPGDGPVQVHFHGLVTRNSDGPVEVGIAFAGSVEPVDDLRIRLVPAHLEAYLPVPKAYSVFPHVLRVYDALEAWIDANKLLCTASPVEIHPGTGGAVFDVAYPVVSQKG</sequence>
<dbReference type="EMBL" id="FZOD01000002">
    <property type="protein sequence ID" value="SNR96581.1"/>
    <property type="molecule type" value="Genomic_DNA"/>
</dbReference>
<dbReference type="SMART" id="SM00422">
    <property type="entry name" value="HTH_MERR"/>
    <property type="match status" value="1"/>
</dbReference>
<keyword evidence="1" id="KW-0238">DNA-binding</keyword>
<evidence type="ECO:0000313" key="4">
    <source>
        <dbReference type="Proteomes" id="UP000198282"/>
    </source>
</evidence>
<reference evidence="3 4" key="1">
    <citation type="submission" date="2017-06" db="EMBL/GenBank/DDBJ databases">
        <authorList>
            <person name="Kim H.J."/>
            <person name="Triplett B.A."/>
        </authorList>
    </citation>
    <scope>NUCLEOTIDE SEQUENCE [LARGE SCALE GENOMIC DNA]</scope>
    <source>
        <strain evidence="3 4">CGMCC 4.2132</strain>
    </source>
</reference>
<proteinExistence type="predicted"/>
<gene>
    <name evidence="3" type="ORF">SAMN05216276_100221</name>
</gene>
<dbReference type="PROSITE" id="PS50937">
    <property type="entry name" value="HTH_MERR_2"/>
    <property type="match status" value="1"/>
</dbReference>
<dbReference type="GO" id="GO:0003700">
    <property type="term" value="F:DNA-binding transcription factor activity"/>
    <property type="evidence" value="ECO:0007669"/>
    <property type="project" value="InterPro"/>
</dbReference>
<dbReference type="RefSeq" id="WP_218825089.1">
    <property type="nucleotide sequence ID" value="NZ_FZOD01000002.1"/>
</dbReference>